<keyword evidence="2" id="KW-1185">Reference proteome</keyword>
<dbReference type="EMBL" id="CM042890">
    <property type="protein sequence ID" value="KAI4310728.1"/>
    <property type="molecule type" value="Genomic_DNA"/>
</dbReference>
<reference evidence="2" key="1">
    <citation type="journal article" date="2023" name="Front. Plant Sci.">
        <title>Chromosomal-level genome assembly of Melastoma candidum provides insights into trichome evolution.</title>
        <authorList>
            <person name="Zhong Y."/>
            <person name="Wu W."/>
            <person name="Sun C."/>
            <person name="Zou P."/>
            <person name="Liu Y."/>
            <person name="Dai S."/>
            <person name="Zhou R."/>
        </authorList>
    </citation>
    <scope>NUCLEOTIDE SEQUENCE [LARGE SCALE GENOMIC DNA]</scope>
</reference>
<accession>A0ACB9LI19</accession>
<evidence type="ECO:0000313" key="1">
    <source>
        <dbReference type="EMBL" id="KAI4310728.1"/>
    </source>
</evidence>
<gene>
    <name evidence="1" type="ORF">MLD38_035683</name>
</gene>
<sequence>MESRGQKRTEVVDDLPADKRACSSHDFHPSTSISPIDDQNKCTTPTIEPHDADMDTSSTTSMSSHSEGEAERDSTHGSCDSEEVDPRYSGLREFHMNRSYVDQSKFKKILLKLTEETDPSGQVAVLRELCEALSFCVEDSLSSMLSDSFSPILVRLARYDDNPDIMLLAVRAITYLCDVFPRSASFLVRHDAVPTLCQKLMAIKYLDVAEQCLQALEKMSRDQPLACLEAGAILAVLNFIDFFSTSLQRVAISTIANICKKLPSDSPSPFMEAVPILCNLLQCEDRQLVESVALCLIKITKRVSQAPENLEGLCKHGMIHQATQLIKLCGKSTVSVPVCNVRLRKILDICTILKDIITTHELSRTMSSFHLSDGLCAEILKLLNVLLPAFSNHVTLQILSEKEAFLHSNPDLVRMSTITLVPLLMQMVDSGANTYICYGCLSVINNKFYLSTSDILEEVVDSNISRFLAGVFTQKDQHVLDVALQIAESCSHHLIQSRLLFESTVAIRLMTSYPV</sequence>
<organism evidence="1 2">
    <name type="scientific">Melastoma candidum</name>
    <dbReference type="NCBI Taxonomy" id="119954"/>
    <lineage>
        <taxon>Eukaryota</taxon>
        <taxon>Viridiplantae</taxon>
        <taxon>Streptophyta</taxon>
        <taxon>Embryophyta</taxon>
        <taxon>Tracheophyta</taxon>
        <taxon>Spermatophyta</taxon>
        <taxon>Magnoliopsida</taxon>
        <taxon>eudicotyledons</taxon>
        <taxon>Gunneridae</taxon>
        <taxon>Pentapetalae</taxon>
        <taxon>rosids</taxon>
        <taxon>malvids</taxon>
        <taxon>Myrtales</taxon>
        <taxon>Melastomataceae</taxon>
        <taxon>Melastomatoideae</taxon>
        <taxon>Melastomateae</taxon>
        <taxon>Melastoma</taxon>
    </lineage>
</organism>
<protein>
    <submittedName>
        <fullName evidence="1">Uncharacterized protein</fullName>
    </submittedName>
</protein>
<dbReference type="Proteomes" id="UP001057402">
    <property type="component" value="Chromosome 11"/>
</dbReference>
<evidence type="ECO:0000313" key="2">
    <source>
        <dbReference type="Proteomes" id="UP001057402"/>
    </source>
</evidence>
<proteinExistence type="predicted"/>
<comment type="caution">
    <text evidence="1">The sequence shown here is derived from an EMBL/GenBank/DDBJ whole genome shotgun (WGS) entry which is preliminary data.</text>
</comment>
<name>A0ACB9LI19_9MYRT</name>